<accession>A0A7C5YD81</accession>
<dbReference type="NCBIfam" id="TIGR02436">
    <property type="entry name" value="four helix bundle protein"/>
    <property type="match status" value="1"/>
</dbReference>
<proteinExistence type="predicted"/>
<protein>
    <submittedName>
        <fullName evidence="1">Four helix bundle protein</fullName>
    </submittedName>
</protein>
<dbReference type="SUPFAM" id="SSF158446">
    <property type="entry name" value="IVS-encoded protein-like"/>
    <property type="match status" value="1"/>
</dbReference>
<dbReference type="InterPro" id="IPR036583">
    <property type="entry name" value="23S_rRNA_IVS_sf"/>
</dbReference>
<organism evidence="1">
    <name type="scientific">Fervidobacterium nodosum</name>
    <dbReference type="NCBI Taxonomy" id="2424"/>
    <lineage>
        <taxon>Bacteria</taxon>
        <taxon>Thermotogati</taxon>
        <taxon>Thermotogota</taxon>
        <taxon>Thermotogae</taxon>
        <taxon>Thermotogales</taxon>
        <taxon>Fervidobacteriaceae</taxon>
        <taxon>Fervidobacterium</taxon>
    </lineage>
</organism>
<dbReference type="EMBL" id="DRXW01000041">
    <property type="protein sequence ID" value="HHR33430.1"/>
    <property type="molecule type" value="Genomic_DNA"/>
</dbReference>
<sequence>MNVTELDVYKLGFQFTLEIYKVTEKFPKSELFGLTSQMRRAATSICANLAEGSGRGTTNELKRFCALSKGTTEEVLFYLDLAKELKYLTEEDYFKLSSNAKIILKMLQSLINSLSRRSKNTYY</sequence>
<dbReference type="InterPro" id="IPR012657">
    <property type="entry name" value="23S_rRNA-intervening_sequence"/>
</dbReference>
<dbReference type="PANTHER" id="PTHR38471">
    <property type="entry name" value="FOUR HELIX BUNDLE PROTEIN"/>
    <property type="match status" value="1"/>
</dbReference>
<gene>
    <name evidence="1" type="ORF">ENM46_00610</name>
</gene>
<dbReference type="CDD" id="cd16377">
    <property type="entry name" value="23S_rRNA_IVP_like"/>
    <property type="match status" value="1"/>
</dbReference>
<dbReference type="Gene3D" id="1.20.1440.60">
    <property type="entry name" value="23S rRNA-intervening sequence"/>
    <property type="match status" value="1"/>
</dbReference>
<dbReference type="Pfam" id="PF05635">
    <property type="entry name" value="23S_rRNA_IVP"/>
    <property type="match status" value="1"/>
</dbReference>
<dbReference type="AlphaFoldDB" id="A0A7C5YD81"/>
<reference evidence="1" key="1">
    <citation type="journal article" date="2020" name="mSystems">
        <title>Genome- and Community-Level Interaction Insights into Carbon Utilization and Element Cycling Functions of Hydrothermarchaeota in Hydrothermal Sediment.</title>
        <authorList>
            <person name="Zhou Z."/>
            <person name="Liu Y."/>
            <person name="Xu W."/>
            <person name="Pan J."/>
            <person name="Luo Z.H."/>
            <person name="Li M."/>
        </authorList>
    </citation>
    <scope>NUCLEOTIDE SEQUENCE [LARGE SCALE GENOMIC DNA]</scope>
    <source>
        <strain evidence="1">SpSt-1088</strain>
    </source>
</reference>
<dbReference type="PANTHER" id="PTHR38471:SF2">
    <property type="entry name" value="FOUR HELIX BUNDLE PROTEIN"/>
    <property type="match status" value="1"/>
</dbReference>
<name>A0A7C5YD81_9BACT</name>
<evidence type="ECO:0000313" key="1">
    <source>
        <dbReference type="EMBL" id="HHR33430.1"/>
    </source>
</evidence>
<comment type="caution">
    <text evidence="1">The sequence shown here is derived from an EMBL/GenBank/DDBJ whole genome shotgun (WGS) entry which is preliminary data.</text>
</comment>